<name>A0AAU8MVE1_9GAMM</name>
<proteinExistence type="predicted"/>
<gene>
    <name evidence="2" type="ORF">ABU614_22660</name>
</gene>
<reference evidence="2" key="1">
    <citation type="submission" date="2024-06" db="EMBL/GenBank/DDBJ databases">
        <authorList>
            <person name="Li S."/>
        </authorList>
    </citation>
    <scope>NUCLEOTIDE SEQUENCE</scope>
    <source>
        <strain evidence="2">SR10</strain>
    </source>
</reference>
<feature type="chain" id="PRO_5043997939" evidence="1">
    <location>
        <begin position="26"/>
        <end position="139"/>
    </location>
</feature>
<protein>
    <submittedName>
        <fullName evidence="2">DUF4087 domain-containing protein</fullName>
    </submittedName>
</protein>
<evidence type="ECO:0000313" key="2">
    <source>
        <dbReference type="EMBL" id="XCO75108.1"/>
    </source>
</evidence>
<dbReference type="AlphaFoldDB" id="A0AAU8MVE1"/>
<accession>A0AAU8MVE1</accession>
<evidence type="ECO:0000256" key="1">
    <source>
        <dbReference type="SAM" id="SignalP"/>
    </source>
</evidence>
<organism evidence="2">
    <name type="scientific">Lysobacter firmicutimachus</name>
    <dbReference type="NCBI Taxonomy" id="1792846"/>
    <lineage>
        <taxon>Bacteria</taxon>
        <taxon>Pseudomonadati</taxon>
        <taxon>Pseudomonadota</taxon>
        <taxon>Gammaproteobacteria</taxon>
        <taxon>Lysobacterales</taxon>
        <taxon>Lysobacteraceae</taxon>
        <taxon>Lysobacter</taxon>
    </lineage>
</organism>
<feature type="signal peptide" evidence="1">
    <location>
        <begin position="1"/>
        <end position="25"/>
    </location>
</feature>
<dbReference type="InterPro" id="IPR025145">
    <property type="entry name" value="DUF4087"/>
</dbReference>
<dbReference type="RefSeq" id="WP_363797963.1">
    <property type="nucleotide sequence ID" value="NZ_CP159925.1"/>
</dbReference>
<keyword evidence="1" id="KW-0732">Signal</keyword>
<sequence>MPSFRIPSMCAAALLLALAAAPLHEAGARKPAPATPAVQNRCGWFINPTPGNAWLYDRDAEWTVGLQGGHQAEGDWPAIAEGEWVETNRHYGYGCACMRVIVDDRSKQVLRIVSARGLKLEQCRRDRALTEPLQELRGE</sequence>
<dbReference type="Pfam" id="PF13316">
    <property type="entry name" value="DUF4087"/>
    <property type="match status" value="1"/>
</dbReference>
<dbReference type="EMBL" id="CP159925">
    <property type="protein sequence ID" value="XCO75108.1"/>
    <property type="molecule type" value="Genomic_DNA"/>
</dbReference>